<feature type="domain" description="DUF1758" evidence="1">
    <location>
        <begin position="104"/>
        <end position="261"/>
    </location>
</feature>
<dbReference type="Proteomes" id="UP000268014">
    <property type="component" value="Unassembled WGS sequence"/>
</dbReference>
<reference evidence="4" key="1">
    <citation type="submission" date="2017-02" db="UniProtKB">
        <authorList>
            <consortium name="WormBaseParasite"/>
        </authorList>
    </citation>
    <scope>IDENTIFICATION</scope>
</reference>
<dbReference type="InterPro" id="IPR008737">
    <property type="entry name" value="DUF1758"/>
</dbReference>
<proteinExistence type="predicted"/>
<evidence type="ECO:0000313" key="2">
    <source>
        <dbReference type="EMBL" id="VDO09568.1"/>
    </source>
</evidence>
<dbReference type="EMBL" id="UZAF01001907">
    <property type="protein sequence ID" value="VDO09568.1"/>
    <property type="molecule type" value="Genomic_DNA"/>
</dbReference>
<protein>
    <submittedName>
        <fullName evidence="4">DUF1758 domain-containing protein</fullName>
    </submittedName>
</protein>
<evidence type="ECO:0000313" key="3">
    <source>
        <dbReference type="Proteomes" id="UP000268014"/>
    </source>
</evidence>
<dbReference type="Pfam" id="PF05585">
    <property type="entry name" value="DUF1758"/>
    <property type="match status" value="1"/>
</dbReference>
<dbReference type="OrthoDB" id="5875774at2759"/>
<evidence type="ECO:0000259" key="1">
    <source>
        <dbReference type="Pfam" id="PF05585"/>
    </source>
</evidence>
<organism evidence="4">
    <name type="scientific">Haemonchus placei</name>
    <name type="common">Barber's pole worm</name>
    <dbReference type="NCBI Taxonomy" id="6290"/>
    <lineage>
        <taxon>Eukaryota</taxon>
        <taxon>Metazoa</taxon>
        <taxon>Ecdysozoa</taxon>
        <taxon>Nematoda</taxon>
        <taxon>Chromadorea</taxon>
        <taxon>Rhabditida</taxon>
        <taxon>Rhabditina</taxon>
        <taxon>Rhabditomorpha</taxon>
        <taxon>Strongyloidea</taxon>
        <taxon>Trichostrongylidae</taxon>
        <taxon>Haemonchus</taxon>
    </lineage>
</organism>
<dbReference type="WBParaSite" id="HPLM_0000144301-mRNA-1">
    <property type="protein sequence ID" value="HPLM_0000144301-mRNA-1"/>
    <property type="gene ID" value="HPLM_0000144301"/>
</dbReference>
<dbReference type="PANTHER" id="PTHR47331:SF1">
    <property type="entry name" value="GAG-LIKE PROTEIN"/>
    <property type="match status" value="1"/>
</dbReference>
<accession>A0A0N4VVX3</accession>
<evidence type="ECO:0000313" key="4">
    <source>
        <dbReference type="WBParaSite" id="HPLM_0000144301-mRNA-1"/>
    </source>
</evidence>
<dbReference type="InterPro" id="IPR021109">
    <property type="entry name" value="Peptidase_aspartic_dom_sf"/>
</dbReference>
<keyword evidence="3" id="KW-1185">Reference proteome</keyword>
<dbReference type="AlphaFoldDB" id="A0A0N4VVX3"/>
<reference evidence="2 3" key="2">
    <citation type="submission" date="2018-11" db="EMBL/GenBank/DDBJ databases">
        <authorList>
            <consortium name="Pathogen Informatics"/>
        </authorList>
    </citation>
    <scope>NUCLEOTIDE SEQUENCE [LARGE SCALE GENOMIC DNA]</scope>
    <source>
        <strain evidence="2 3">MHpl1</strain>
    </source>
</reference>
<name>A0A0N4VVX3_HAEPC</name>
<gene>
    <name evidence="2" type="ORF">HPLM_LOCUS1441</name>
</gene>
<sequence>MPVQSTLPDVYATSSHDIMFPNINAATGPKEASSRQIADGIIELEAKGNTNTTGTLRFQCSTFDRTTTRQQSVGNEIVASTSSYDPTPTSPSTSVLLMCAEVEVFNPNTPEQVVKTTAFLDSGSSRSYITTDLANRLALPTEETEEISMFTFGTEKPVPLSATHHAIGLQTHKGPEILYVKAIQHLTNDLKMVTLREDIGTVTTFTTESRKPSILIGADYFWNIILSDDFYVKTLPSGYQIVHSSIGDIVTGKPLRTEEAANYCYNSTTDELEKLDKLLQRFFDLESQGIVDTDMTADDEMCMRKFNETISYDIDENSKILGISWNVRSDQFTIKLPTLPDPDITWTKRQVLKIVAKTYDPLVSVEGEARMGRSSTTTSSEIWKDITSSWTATNIKIERKLLK</sequence>
<dbReference type="PANTHER" id="PTHR47331">
    <property type="entry name" value="PHD-TYPE DOMAIN-CONTAINING PROTEIN"/>
    <property type="match status" value="1"/>
</dbReference>
<dbReference type="Gene3D" id="2.40.70.10">
    <property type="entry name" value="Acid Proteases"/>
    <property type="match status" value="1"/>
</dbReference>